<feature type="compositionally biased region" description="Low complexity" evidence="1">
    <location>
        <begin position="39"/>
        <end position="51"/>
    </location>
</feature>
<feature type="region of interest" description="Disordered" evidence="1">
    <location>
        <begin position="1"/>
        <end position="51"/>
    </location>
</feature>
<evidence type="ECO:0000313" key="3">
    <source>
        <dbReference type="Proteomes" id="UP000694891"/>
    </source>
</evidence>
<dbReference type="GO" id="GO:0043130">
    <property type="term" value="F:ubiquitin binding"/>
    <property type="evidence" value="ECO:0007669"/>
    <property type="project" value="InterPro"/>
</dbReference>
<dbReference type="AlphaFoldDB" id="A0A9Y4JRR4"/>
<organism evidence="3 4">
    <name type="scientific">Stegastes partitus</name>
    <name type="common">bicolor damselfish</name>
    <dbReference type="NCBI Taxonomy" id="144197"/>
    <lineage>
        <taxon>Eukaryota</taxon>
        <taxon>Metazoa</taxon>
        <taxon>Chordata</taxon>
        <taxon>Craniata</taxon>
        <taxon>Vertebrata</taxon>
        <taxon>Euteleostomi</taxon>
        <taxon>Actinopterygii</taxon>
        <taxon>Neopterygii</taxon>
        <taxon>Teleostei</taxon>
        <taxon>Neoteleostei</taxon>
        <taxon>Acanthomorphata</taxon>
        <taxon>Ovalentaria</taxon>
        <taxon>Pomacentridae</taxon>
        <taxon>Stegastes</taxon>
    </lineage>
</organism>
<dbReference type="PANTHER" id="PTHR37862">
    <property type="entry name" value="FANCONI ANEMIA CORE COMPLEX-ASSOCIATED PROTEIN 20"/>
    <property type="match status" value="1"/>
</dbReference>
<gene>
    <name evidence="4" type="primary">si:ch73-70k4.1</name>
</gene>
<sequence length="293" mass="31172">MTESHPRTKLKRKKSSVEELQSEACVRQTPRSGPTALFPGSSAAKPAGSAVPAASWWNTQPLPAVDGLWASTLTSALPYLENQHWDPVSDLPRPSAVRALRVDEVLWCDLNSQVPAFPEPSAPSPGVPSSPRSLGSSQQDPSAQTKPAPHPPDQQLFSSSRQSPDNRAASPQHVSNRQQSSLHRQDEATPSAGPSRDGGGEGTTGGEPEEEPGPVSRQLVSVSDSRAPLQEEGGNTEEVTEGEEGEAVQRSGGVGVLQSCPMCLQLFPDGFTQMDCDGHLAQCLSELNVDMTW</sequence>
<dbReference type="Proteomes" id="UP000694891">
    <property type="component" value="Unplaced"/>
</dbReference>
<evidence type="ECO:0000256" key="1">
    <source>
        <dbReference type="SAM" id="MobiDB-lite"/>
    </source>
</evidence>
<evidence type="ECO:0000259" key="2">
    <source>
        <dbReference type="PROSITE" id="PS51906"/>
    </source>
</evidence>
<name>A0A9Y4JRR4_9TELE</name>
<feature type="compositionally biased region" description="Pro residues" evidence="1">
    <location>
        <begin position="117"/>
        <end position="128"/>
    </location>
</feature>
<feature type="compositionally biased region" description="Polar residues" evidence="1">
    <location>
        <begin position="155"/>
        <end position="165"/>
    </location>
</feature>
<dbReference type="Pfam" id="PF15750">
    <property type="entry name" value="UBZ_FAAP20"/>
    <property type="match status" value="1"/>
</dbReference>
<dbReference type="InterPro" id="IPR031490">
    <property type="entry name" value="UBZ2_FAAP20"/>
</dbReference>
<dbReference type="PROSITE" id="PS51906">
    <property type="entry name" value="ZF_UBZ2"/>
    <property type="match status" value="1"/>
</dbReference>
<dbReference type="RefSeq" id="XP_008278432.1">
    <property type="nucleotide sequence ID" value="XM_008280210.1"/>
</dbReference>
<protein>
    <submittedName>
        <fullName evidence="4">Uncharacterized protein si:ch73-70k4.1</fullName>
    </submittedName>
</protein>
<feature type="compositionally biased region" description="Polar residues" evidence="1">
    <location>
        <begin position="172"/>
        <end position="182"/>
    </location>
</feature>
<proteinExistence type="predicted"/>
<feature type="compositionally biased region" description="Acidic residues" evidence="1">
    <location>
        <begin position="234"/>
        <end position="246"/>
    </location>
</feature>
<dbReference type="GO" id="GO:0043240">
    <property type="term" value="C:Fanconi anaemia nuclear complex"/>
    <property type="evidence" value="ECO:0007669"/>
    <property type="project" value="TreeGrafter"/>
</dbReference>
<feature type="compositionally biased region" description="Gly residues" evidence="1">
    <location>
        <begin position="196"/>
        <end position="205"/>
    </location>
</feature>
<accession>A0A9Y4JRR4</accession>
<dbReference type="PANTHER" id="PTHR37862:SF1">
    <property type="entry name" value="FANCONI ANEMIA CORE COMPLEX-ASSOCIATED PROTEIN 20"/>
    <property type="match status" value="1"/>
</dbReference>
<feature type="domain" description="UBZ2-type" evidence="2">
    <location>
        <begin position="257"/>
        <end position="293"/>
    </location>
</feature>
<dbReference type="InterPro" id="IPR052689">
    <property type="entry name" value="FA_core_complex_assoc"/>
</dbReference>
<feature type="region of interest" description="Disordered" evidence="1">
    <location>
        <begin position="116"/>
        <end position="250"/>
    </location>
</feature>
<reference evidence="4" key="1">
    <citation type="submission" date="2025-08" db="UniProtKB">
        <authorList>
            <consortium name="RefSeq"/>
        </authorList>
    </citation>
    <scope>IDENTIFICATION</scope>
</reference>
<keyword evidence="3" id="KW-1185">Reference proteome</keyword>
<evidence type="ECO:0000313" key="4">
    <source>
        <dbReference type="RefSeq" id="XP_008278432.1"/>
    </source>
</evidence>